<evidence type="ECO:0000313" key="3">
    <source>
        <dbReference type="Proteomes" id="UP000700596"/>
    </source>
</evidence>
<protein>
    <submittedName>
        <fullName evidence="2">Uncharacterized protein</fullName>
    </submittedName>
</protein>
<feature type="compositionally biased region" description="Polar residues" evidence="1">
    <location>
        <begin position="170"/>
        <end position="182"/>
    </location>
</feature>
<feature type="region of interest" description="Disordered" evidence="1">
    <location>
        <begin position="149"/>
        <end position="182"/>
    </location>
</feature>
<feature type="region of interest" description="Disordered" evidence="1">
    <location>
        <begin position="45"/>
        <end position="68"/>
    </location>
</feature>
<organism evidence="2 3">
    <name type="scientific">Dendryphion nanum</name>
    <dbReference type="NCBI Taxonomy" id="256645"/>
    <lineage>
        <taxon>Eukaryota</taxon>
        <taxon>Fungi</taxon>
        <taxon>Dikarya</taxon>
        <taxon>Ascomycota</taxon>
        <taxon>Pezizomycotina</taxon>
        <taxon>Dothideomycetes</taxon>
        <taxon>Pleosporomycetidae</taxon>
        <taxon>Pleosporales</taxon>
        <taxon>Torulaceae</taxon>
        <taxon>Dendryphion</taxon>
    </lineage>
</organism>
<reference evidence="2" key="1">
    <citation type="journal article" date="2021" name="Nat. Commun.">
        <title>Genetic determinants of endophytism in the Arabidopsis root mycobiome.</title>
        <authorList>
            <person name="Mesny F."/>
            <person name="Miyauchi S."/>
            <person name="Thiergart T."/>
            <person name="Pickel B."/>
            <person name="Atanasova L."/>
            <person name="Karlsson M."/>
            <person name="Huettel B."/>
            <person name="Barry K.W."/>
            <person name="Haridas S."/>
            <person name="Chen C."/>
            <person name="Bauer D."/>
            <person name="Andreopoulos W."/>
            <person name="Pangilinan J."/>
            <person name="LaButti K."/>
            <person name="Riley R."/>
            <person name="Lipzen A."/>
            <person name="Clum A."/>
            <person name="Drula E."/>
            <person name="Henrissat B."/>
            <person name="Kohler A."/>
            <person name="Grigoriev I.V."/>
            <person name="Martin F.M."/>
            <person name="Hacquard S."/>
        </authorList>
    </citation>
    <scope>NUCLEOTIDE SEQUENCE</scope>
    <source>
        <strain evidence="2">MPI-CAGE-CH-0243</strain>
    </source>
</reference>
<proteinExistence type="predicted"/>
<name>A0A9P9IH38_9PLEO</name>
<evidence type="ECO:0000256" key="1">
    <source>
        <dbReference type="SAM" id="MobiDB-lite"/>
    </source>
</evidence>
<keyword evidence="3" id="KW-1185">Reference proteome</keyword>
<comment type="caution">
    <text evidence="2">The sequence shown here is derived from an EMBL/GenBank/DDBJ whole genome shotgun (WGS) entry which is preliminary data.</text>
</comment>
<feature type="compositionally biased region" description="Low complexity" evidence="1">
    <location>
        <begin position="46"/>
        <end position="64"/>
    </location>
</feature>
<dbReference type="Proteomes" id="UP000700596">
    <property type="component" value="Unassembled WGS sequence"/>
</dbReference>
<dbReference type="OrthoDB" id="4509729at2759"/>
<dbReference type="EMBL" id="JAGMWT010000012">
    <property type="protein sequence ID" value="KAH7119120.1"/>
    <property type="molecule type" value="Genomic_DNA"/>
</dbReference>
<gene>
    <name evidence="2" type="ORF">B0J11DRAFT_467799</name>
</gene>
<sequence length="182" mass="20478">MADPTGFSMNESDTMQKYMLLSAQQEALQRRLSLHLPAAAPMKAASPEFQSLSSSPTSSPRSHSTCWSPEPSYSSLFPMATQPISAMPGTVYRHRHSVDETHSEDSHKLCMINQQIKATLTELINTASVRSDEKHRAWVQDKLMDAEQQIRKTRRRHSSGDREMAASIATHFSPSPYTSTWR</sequence>
<evidence type="ECO:0000313" key="2">
    <source>
        <dbReference type="EMBL" id="KAH7119120.1"/>
    </source>
</evidence>
<dbReference type="AlphaFoldDB" id="A0A9P9IH38"/>
<accession>A0A9P9IH38</accession>